<evidence type="ECO:0000256" key="2">
    <source>
        <dbReference type="ARBA" id="ARBA00022980"/>
    </source>
</evidence>
<dbReference type="GeneID" id="22911809"/>
<evidence type="ECO:0000256" key="3">
    <source>
        <dbReference type="ARBA" id="ARBA00023274"/>
    </source>
</evidence>
<dbReference type="NCBIfam" id="TIGR01038">
    <property type="entry name" value="uL22_arch_euk"/>
    <property type="match status" value="1"/>
</dbReference>
<organism evidence="5 6">
    <name type="scientific">Gregarina niphandrodes</name>
    <name type="common">Septate eugregarine</name>
    <dbReference type="NCBI Taxonomy" id="110365"/>
    <lineage>
        <taxon>Eukaryota</taxon>
        <taxon>Sar</taxon>
        <taxon>Alveolata</taxon>
        <taxon>Apicomplexa</taxon>
        <taxon>Conoidasida</taxon>
        <taxon>Gregarinasina</taxon>
        <taxon>Eugregarinorida</taxon>
        <taxon>Gregarinidae</taxon>
        <taxon>Gregarina</taxon>
    </lineage>
</organism>
<dbReference type="PANTHER" id="PTHR11593">
    <property type="entry name" value="60S RIBOSOMAL PROTEIN L17"/>
    <property type="match status" value="1"/>
</dbReference>
<protein>
    <submittedName>
        <fullName evidence="5">Ribosomal protein L17</fullName>
    </submittedName>
</protein>
<evidence type="ECO:0000313" key="6">
    <source>
        <dbReference type="Proteomes" id="UP000019763"/>
    </source>
</evidence>
<evidence type="ECO:0000256" key="1">
    <source>
        <dbReference type="ARBA" id="ARBA00009451"/>
    </source>
</evidence>
<dbReference type="RefSeq" id="XP_011129687.1">
    <property type="nucleotide sequence ID" value="XM_011131385.1"/>
</dbReference>
<dbReference type="OMA" id="NTYETAR"/>
<reference evidence="5" key="1">
    <citation type="submission" date="2013-12" db="EMBL/GenBank/DDBJ databases">
        <authorList>
            <person name="Omoto C.K."/>
            <person name="Sibley D."/>
            <person name="Venepally P."/>
            <person name="Hadjithomas M."/>
            <person name="Karamycheva S."/>
            <person name="Brunk B."/>
            <person name="Roos D."/>
            <person name="Caler E."/>
            <person name="Lorenzi H."/>
        </authorList>
    </citation>
    <scope>NUCLEOTIDE SEQUENCE</scope>
</reference>
<keyword evidence="6" id="KW-1185">Reference proteome</keyword>
<dbReference type="eggNOG" id="KOG3353">
    <property type="taxonomic scope" value="Eukaryota"/>
</dbReference>
<keyword evidence="2 4" id="KW-0689">Ribosomal protein</keyword>
<dbReference type="VEuPathDB" id="CryptoDB:GNI_049690"/>
<accession>A0A023B9J2</accession>
<evidence type="ECO:0000313" key="5">
    <source>
        <dbReference type="EMBL" id="EZG72992.1"/>
    </source>
</evidence>
<dbReference type="GO" id="GO:0003735">
    <property type="term" value="F:structural constituent of ribosome"/>
    <property type="evidence" value="ECO:0007669"/>
    <property type="project" value="InterPro"/>
</dbReference>
<name>A0A023B9J2_GRENI</name>
<dbReference type="Gene3D" id="3.90.470.10">
    <property type="entry name" value="Ribosomal protein L22/L17"/>
    <property type="match status" value="1"/>
</dbReference>
<dbReference type="Proteomes" id="UP000019763">
    <property type="component" value="Unassembled WGS sequence"/>
</dbReference>
<sequence>MVKYIRKVNEEVDKSVCARGNDLRVSFKNTRETGAAIQGMTVEKARAYLDAVLEHKRCIPFRRFNGGVGRTAQAKEFGVVSGRWPEKSVKVFLNLLDNIEANARNKELDTSKLYIWHCAVQRAMKGRRRTYRAHGRINPFMSNPCHVELVCKLKQAPVPKPPTDSDHSVTAMANTNTRELRMAF</sequence>
<dbReference type="CDD" id="cd00336">
    <property type="entry name" value="Ribosomal_L22"/>
    <property type="match status" value="1"/>
</dbReference>
<comment type="similarity">
    <text evidence="1 4">Belongs to the universal ribosomal protein uL22 family.</text>
</comment>
<gene>
    <name evidence="5" type="ORF">GNI_049690</name>
</gene>
<comment type="caution">
    <text evidence="5">The sequence shown here is derived from an EMBL/GenBank/DDBJ whole genome shotgun (WGS) entry which is preliminary data.</text>
</comment>
<dbReference type="EMBL" id="AFNH02000384">
    <property type="protein sequence ID" value="EZG72992.1"/>
    <property type="molecule type" value="Genomic_DNA"/>
</dbReference>
<dbReference type="PANTHER" id="PTHR11593:SF10">
    <property type="entry name" value="60S RIBOSOMAL PROTEIN L17"/>
    <property type="match status" value="1"/>
</dbReference>
<dbReference type="Pfam" id="PF00237">
    <property type="entry name" value="Ribosomal_L22"/>
    <property type="match status" value="1"/>
</dbReference>
<dbReference type="InterPro" id="IPR005721">
    <property type="entry name" value="Ribosomal_uL22_euk/arc"/>
</dbReference>
<proteinExistence type="inferred from homology"/>
<dbReference type="GO" id="GO:0002181">
    <property type="term" value="P:cytoplasmic translation"/>
    <property type="evidence" value="ECO:0007669"/>
    <property type="project" value="TreeGrafter"/>
</dbReference>
<dbReference type="AlphaFoldDB" id="A0A023B9J2"/>
<keyword evidence="3 4" id="KW-0687">Ribonucleoprotein</keyword>
<evidence type="ECO:0000256" key="4">
    <source>
        <dbReference type="RuleBase" id="RU004005"/>
    </source>
</evidence>
<dbReference type="SUPFAM" id="SSF54843">
    <property type="entry name" value="Ribosomal protein L22"/>
    <property type="match status" value="1"/>
</dbReference>
<dbReference type="OrthoDB" id="10254664at2759"/>
<dbReference type="InterPro" id="IPR001063">
    <property type="entry name" value="Ribosomal_uL22"/>
</dbReference>
<dbReference type="InterPro" id="IPR036394">
    <property type="entry name" value="Ribosomal_uL22_sf"/>
</dbReference>
<dbReference type="GO" id="GO:0022625">
    <property type="term" value="C:cytosolic large ribosomal subunit"/>
    <property type="evidence" value="ECO:0007669"/>
    <property type="project" value="TreeGrafter"/>
</dbReference>